<comment type="function">
    <text evidence="4">Non-catalytic component of the proteasome.</text>
</comment>
<dbReference type="InterPro" id="IPR016295">
    <property type="entry name" value="Proteasome_beta4"/>
</dbReference>
<dbReference type="PIRSF" id="PIRSF001213">
    <property type="entry name" value="Psome_endopept_beta"/>
    <property type="match status" value="1"/>
</dbReference>
<dbReference type="PROSITE" id="PS51476">
    <property type="entry name" value="PROTEASOME_BETA_2"/>
    <property type="match status" value="1"/>
</dbReference>
<dbReference type="InterPro" id="IPR016050">
    <property type="entry name" value="Proteasome_bsu_CS"/>
</dbReference>
<organism evidence="6">
    <name type="scientific">Proboscia inermis</name>
    <dbReference type="NCBI Taxonomy" id="420281"/>
    <lineage>
        <taxon>Eukaryota</taxon>
        <taxon>Sar</taxon>
        <taxon>Stramenopiles</taxon>
        <taxon>Ochrophyta</taxon>
        <taxon>Bacillariophyta</taxon>
        <taxon>Coscinodiscophyceae</taxon>
        <taxon>Rhizosoleniophycidae</taxon>
        <taxon>Rhizosoleniales</taxon>
        <taxon>Rhizosoleniaceae</taxon>
        <taxon>Proboscia</taxon>
    </lineage>
</organism>
<dbReference type="EMBL" id="HBEL01006081">
    <property type="protein sequence ID" value="CAD8406801.1"/>
    <property type="molecule type" value="Transcribed_RNA"/>
</dbReference>
<dbReference type="Pfam" id="PF00227">
    <property type="entry name" value="Proteasome"/>
    <property type="match status" value="1"/>
</dbReference>
<gene>
    <name evidence="6" type="ORF">PINE0816_LOCUS2918</name>
</gene>
<evidence type="ECO:0000256" key="2">
    <source>
        <dbReference type="ARBA" id="ARBA00022942"/>
    </source>
</evidence>
<keyword evidence="5" id="KW-0812">Transmembrane</keyword>
<proteinExistence type="inferred from homology"/>
<dbReference type="InterPro" id="IPR001353">
    <property type="entry name" value="Proteasome_sua/b"/>
</dbReference>
<dbReference type="GO" id="GO:0005737">
    <property type="term" value="C:cytoplasm"/>
    <property type="evidence" value="ECO:0007669"/>
    <property type="project" value="UniProtKB-SubCell"/>
</dbReference>
<name>A0A7S0BXP0_9STRA</name>
<keyword evidence="1 4" id="KW-0963">Cytoplasm</keyword>
<comment type="subcellular location">
    <subcellularLocation>
        <location evidence="4">Cytoplasm</location>
    </subcellularLocation>
    <subcellularLocation>
        <location evidence="4">Nucleus</location>
    </subcellularLocation>
</comment>
<reference evidence="6" key="1">
    <citation type="submission" date="2021-01" db="EMBL/GenBank/DDBJ databases">
        <authorList>
            <person name="Corre E."/>
            <person name="Pelletier E."/>
            <person name="Niang G."/>
            <person name="Scheremetjew M."/>
            <person name="Finn R."/>
            <person name="Kale V."/>
            <person name="Holt S."/>
            <person name="Cochrane G."/>
            <person name="Meng A."/>
            <person name="Brown T."/>
            <person name="Cohen L."/>
        </authorList>
    </citation>
    <scope>NUCLEOTIDE SEQUENCE</scope>
    <source>
        <strain evidence="6">CCAP1064/1</strain>
    </source>
</reference>
<dbReference type="InterPro" id="IPR023333">
    <property type="entry name" value="Proteasome_suB-type"/>
</dbReference>
<dbReference type="InterPro" id="IPR029055">
    <property type="entry name" value="Ntn_hydrolases_N"/>
</dbReference>
<dbReference type="PANTHER" id="PTHR32194:SF6">
    <property type="entry name" value="PROTEASOME SUBUNIT BETA"/>
    <property type="match status" value="1"/>
</dbReference>
<evidence type="ECO:0000256" key="4">
    <source>
        <dbReference type="PIRNR" id="PIRNR001213"/>
    </source>
</evidence>
<protein>
    <recommendedName>
        <fullName evidence="4">Proteasome subunit beta</fullName>
    </recommendedName>
</protein>
<accession>A0A7S0BXP0</accession>
<feature type="transmembrane region" description="Helical" evidence="5">
    <location>
        <begin position="12"/>
        <end position="30"/>
    </location>
</feature>
<dbReference type="PROSITE" id="PS00854">
    <property type="entry name" value="PROTEASOME_BETA_1"/>
    <property type="match status" value="1"/>
</dbReference>
<dbReference type="AlphaFoldDB" id="A0A7S0BXP0"/>
<keyword evidence="2 4" id="KW-0647">Proteasome</keyword>
<sequence length="283" mass="30803">MPGKNNHTTHIIRSLALATIIITTMFANVATSTISAVSQPSAAGGTQRTTRPITTGTSVLGIKYKDGVMLAADTLCSYGSMAKYKDARRLVSVNPSTLIGGGGEFSDFQSITDTLRQNALEDRCTADSLYDEESAQASAKETWSYLRAIMYNRRNKMNPLWNDLVIAGFHESSGTKVPFLGMVDKIGTAFEDDMIATGFGSYLALPILREKWRADLEEGEARALLEDCLRVLFYRDCRALNRVQIAKATVDGVLVSEPYEIDSSWDSKSMVGAKGGLEGDGGW</sequence>
<evidence type="ECO:0000256" key="5">
    <source>
        <dbReference type="SAM" id="Phobius"/>
    </source>
</evidence>
<evidence type="ECO:0000256" key="3">
    <source>
        <dbReference type="ARBA" id="ARBA00023242"/>
    </source>
</evidence>
<dbReference type="GO" id="GO:0051603">
    <property type="term" value="P:proteolysis involved in protein catabolic process"/>
    <property type="evidence" value="ECO:0007669"/>
    <property type="project" value="InterPro"/>
</dbReference>
<dbReference type="GO" id="GO:0005634">
    <property type="term" value="C:nucleus"/>
    <property type="evidence" value="ECO:0007669"/>
    <property type="project" value="UniProtKB-SubCell"/>
</dbReference>
<comment type="similarity">
    <text evidence="4">Belongs to the peptidase T1B family.</text>
</comment>
<dbReference type="CDD" id="cd03760">
    <property type="entry name" value="proteasome_beta_type_4"/>
    <property type="match status" value="1"/>
</dbReference>
<keyword evidence="5" id="KW-1133">Transmembrane helix</keyword>
<evidence type="ECO:0000256" key="1">
    <source>
        <dbReference type="ARBA" id="ARBA00022490"/>
    </source>
</evidence>
<keyword evidence="5" id="KW-0472">Membrane</keyword>
<keyword evidence="3 4" id="KW-0539">Nucleus</keyword>
<dbReference type="Gene3D" id="3.60.20.10">
    <property type="entry name" value="Glutamine Phosphoribosylpyrophosphate, subunit 1, domain 1"/>
    <property type="match status" value="1"/>
</dbReference>
<dbReference type="SUPFAM" id="SSF56235">
    <property type="entry name" value="N-terminal nucleophile aminohydrolases (Ntn hydrolases)"/>
    <property type="match status" value="1"/>
</dbReference>
<dbReference type="GO" id="GO:0019774">
    <property type="term" value="C:proteasome core complex, beta-subunit complex"/>
    <property type="evidence" value="ECO:0007669"/>
    <property type="project" value="UniProtKB-UniRule"/>
</dbReference>
<dbReference type="PANTHER" id="PTHR32194">
    <property type="entry name" value="METALLOPROTEASE TLDD"/>
    <property type="match status" value="1"/>
</dbReference>
<evidence type="ECO:0000313" key="6">
    <source>
        <dbReference type="EMBL" id="CAD8406801.1"/>
    </source>
</evidence>